<dbReference type="SUPFAM" id="SSF118290">
    <property type="entry name" value="WRKY DNA-binding domain"/>
    <property type="match status" value="2"/>
</dbReference>
<dbReference type="Gene3D" id="2.20.25.80">
    <property type="entry name" value="WRKY domain"/>
    <property type="match status" value="2"/>
</dbReference>
<dbReference type="SMART" id="SM00774">
    <property type="entry name" value="WRKY"/>
    <property type="match status" value="2"/>
</dbReference>
<keyword evidence="2" id="KW-0677">Repeat</keyword>
<dbReference type="PANTHER" id="PTHR31221">
    <property type="entry name" value="WRKY TRANSCRIPTION FACTOR PROTEIN 1-RELATED"/>
    <property type="match status" value="1"/>
</dbReference>
<organism evidence="9 10">
    <name type="scientific">Cynara cardunculus var. scolymus</name>
    <name type="common">Globe artichoke</name>
    <name type="synonym">Cynara scolymus</name>
    <dbReference type="NCBI Taxonomy" id="59895"/>
    <lineage>
        <taxon>Eukaryota</taxon>
        <taxon>Viridiplantae</taxon>
        <taxon>Streptophyta</taxon>
        <taxon>Embryophyta</taxon>
        <taxon>Tracheophyta</taxon>
        <taxon>Spermatophyta</taxon>
        <taxon>Magnoliopsida</taxon>
        <taxon>eudicotyledons</taxon>
        <taxon>Gunneridae</taxon>
        <taxon>Pentapetalae</taxon>
        <taxon>asterids</taxon>
        <taxon>campanulids</taxon>
        <taxon>Asterales</taxon>
        <taxon>Asteraceae</taxon>
        <taxon>Carduoideae</taxon>
        <taxon>Cardueae</taxon>
        <taxon>Carduinae</taxon>
        <taxon>Cynara</taxon>
    </lineage>
</organism>
<protein>
    <submittedName>
        <fullName evidence="9">DNA-binding WRKY</fullName>
    </submittedName>
</protein>
<dbReference type="InterPro" id="IPR036576">
    <property type="entry name" value="WRKY_dom_sf"/>
</dbReference>
<dbReference type="EMBL" id="LEKV01000050">
    <property type="protein sequence ID" value="KVI11714.1"/>
    <property type="molecule type" value="Genomic_DNA"/>
</dbReference>
<feature type="compositionally biased region" description="Acidic residues" evidence="7">
    <location>
        <begin position="24"/>
        <end position="41"/>
    </location>
</feature>
<dbReference type="InterPro" id="IPR044810">
    <property type="entry name" value="WRKY_plant"/>
</dbReference>
<feature type="region of interest" description="Disordered" evidence="7">
    <location>
        <begin position="1"/>
        <end position="54"/>
    </location>
</feature>
<keyword evidence="6" id="KW-0539">Nucleus</keyword>
<dbReference type="GO" id="GO:0003700">
    <property type="term" value="F:DNA-binding transcription factor activity"/>
    <property type="evidence" value="ECO:0007669"/>
    <property type="project" value="InterPro"/>
</dbReference>
<comment type="caution">
    <text evidence="9">The sequence shown here is derived from an EMBL/GenBank/DDBJ whole genome shotgun (WGS) entry which is preliminary data.</text>
</comment>
<evidence type="ECO:0000313" key="9">
    <source>
        <dbReference type="EMBL" id="KVI11714.1"/>
    </source>
</evidence>
<feature type="compositionally biased region" description="Basic and acidic residues" evidence="7">
    <location>
        <begin position="1"/>
        <end position="10"/>
    </location>
</feature>
<name>A0A103YMC5_CYNCS</name>
<keyword evidence="4 9" id="KW-0238">DNA-binding</keyword>
<accession>A0A103YMC5</accession>
<dbReference type="Pfam" id="PF03106">
    <property type="entry name" value="WRKY"/>
    <property type="match status" value="2"/>
</dbReference>
<sequence length="445" mass="48882">MDDDSDRSSEETQLEENSTAEDANNLDDDDAEDSAGVDENTDDQRDVSPLEISHVSAEEDLRTCRSLTLVSGLSEVPVKYEMRRDELEHLKNQLQGSHQEALATVIAQAAQAHSESQLKLPGVLSSSIGLSSMPVTSILSLPSVPVLSSLQCSNSQGQIVSLVVNADSIHVAEANQKDATGTDPKPLPVKIPMDGYNWRKYGQKQVKSPEGSRSYYKCTYIECDAKKIESCDQFNSVTKIVYKGQHKHDPPKKVSSRGGKILSTPKSPKRKSISTPGLKDHRSSGSVGCVPIQVEQVDEPQQKQRQVTIVVKSSSENPGSVLKHPKKPKFIVHAAGDVEISADGYRWRKYGQKMVKGNPHPRNYYKCTSAGCLVRKHIEKAVDGASGVMITYKGVHDHDMPVPKKRQPPPTHLLNAKRSESTTETAKTSETTRTLLSVGFEIKNY</sequence>
<reference evidence="9 10" key="1">
    <citation type="journal article" date="2016" name="Sci. Rep.">
        <title>The genome sequence of the outbreeding globe artichoke constructed de novo incorporating a phase-aware low-pass sequencing strategy of F1 progeny.</title>
        <authorList>
            <person name="Scaglione D."/>
            <person name="Reyes-Chin-Wo S."/>
            <person name="Acquadro A."/>
            <person name="Froenicke L."/>
            <person name="Portis E."/>
            <person name="Beitel C."/>
            <person name="Tirone M."/>
            <person name="Mauro R."/>
            <person name="Lo Monaco A."/>
            <person name="Mauromicale G."/>
            <person name="Faccioli P."/>
            <person name="Cattivelli L."/>
            <person name="Rieseberg L."/>
            <person name="Michelmore R."/>
            <person name="Lanteri S."/>
        </authorList>
    </citation>
    <scope>NUCLEOTIDE SEQUENCE [LARGE SCALE GENOMIC DNA]</scope>
    <source>
        <strain evidence="9">2C</strain>
    </source>
</reference>
<evidence type="ECO:0000256" key="4">
    <source>
        <dbReference type="ARBA" id="ARBA00023125"/>
    </source>
</evidence>
<keyword evidence="3" id="KW-0805">Transcription regulation</keyword>
<feature type="region of interest" description="Disordered" evidence="7">
    <location>
        <begin position="398"/>
        <end position="431"/>
    </location>
</feature>
<dbReference type="PANTHER" id="PTHR31221:SF150">
    <property type="entry name" value="WRKY TRANSCRIPTION FACTOR 32-RELATED"/>
    <property type="match status" value="1"/>
</dbReference>
<evidence type="ECO:0000256" key="2">
    <source>
        <dbReference type="ARBA" id="ARBA00022737"/>
    </source>
</evidence>
<evidence type="ECO:0000256" key="7">
    <source>
        <dbReference type="SAM" id="MobiDB-lite"/>
    </source>
</evidence>
<evidence type="ECO:0000256" key="3">
    <source>
        <dbReference type="ARBA" id="ARBA00023015"/>
    </source>
</evidence>
<evidence type="ECO:0000259" key="8">
    <source>
        <dbReference type="PROSITE" id="PS50811"/>
    </source>
</evidence>
<evidence type="ECO:0000256" key="5">
    <source>
        <dbReference type="ARBA" id="ARBA00023163"/>
    </source>
</evidence>
<proteinExistence type="predicted"/>
<dbReference type="InterPro" id="IPR003657">
    <property type="entry name" value="WRKY_dom"/>
</dbReference>
<dbReference type="FunFam" id="2.20.25.80:FF:000006">
    <property type="entry name" value="WRKY transcription factor"/>
    <property type="match status" value="1"/>
</dbReference>
<feature type="region of interest" description="Disordered" evidence="7">
    <location>
        <begin position="242"/>
        <end position="285"/>
    </location>
</feature>
<gene>
    <name evidence="9" type="ORF">Ccrd_009878</name>
</gene>
<keyword evidence="10" id="KW-1185">Reference proteome</keyword>
<dbReference type="PROSITE" id="PS50811">
    <property type="entry name" value="WRKY"/>
    <property type="match status" value="2"/>
</dbReference>
<evidence type="ECO:0000313" key="10">
    <source>
        <dbReference type="Proteomes" id="UP000243975"/>
    </source>
</evidence>
<feature type="compositionally biased region" description="Low complexity" evidence="7">
    <location>
        <begin position="422"/>
        <end position="431"/>
    </location>
</feature>
<dbReference type="Proteomes" id="UP000243975">
    <property type="component" value="Unassembled WGS sequence"/>
</dbReference>
<evidence type="ECO:0000256" key="6">
    <source>
        <dbReference type="ARBA" id="ARBA00023242"/>
    </source>
</evidence>
<evidence type="ECO:0000256" key="1">
    <source>
        <dbReference type="ARBA" id="ARBA00004123"/>
    </source>
</evidence>
<dbReference type="GO" id="GO:0043565">
    <property type="term" value="F:sequence-specific DNA binding"/>
    <property type="evidence" value="ECO:0007669"/>
    <property type="project" value="InterPro"/>
</dbReference>
<dbReference type="AlphaFoldDB" id="A0A103YMC5"/>
<keyword evidence="5" id="KW-0804">Transcription</keyword>
<dbReference type="GO" id="GO:0005634">
    <property type="term" value="C:nucleus"/>
    <property type="evidence" value="ECO:0007669"/>
    <property type="project" value="UniProtKB-SubCell"/>
</dbReference>
<comment type="subcellular location">
    <subcellularLocation>
        <location evidence="1">Nucleus</location>
    </subcellularLocation>
</comment>
<dbReference type="Gramene" id="KVI11714">
    <property type="protein sequence ID" value="KVI11714"/>
    <property type="gene ID" value="Ccrd_009878"/>
</dbReference>
<feature type="domain" description="WRKY" evidence="8">
    <location>
        <begin position="187"/>
        <end position="251"/>
    </location>
</feature>
<feature type="domain" description="WRKY" evidence="8">
    <location>
        <begin position="336"/>
        <end position="401"/>
    </location>
</feature>